<sequence>MESSTSLSTGLSLPRAKRNESSGTHFSLRTAPPRKKGEYVFIPRTEVCSQMTVTNQFCKSKISFTQTRNSNTLLCKYSTRLAYRAPRKRRAGFNL</sequence>
<dbReference type="AlphaFoldDB" id="A0A131Y9X8"/>
<name>A0A131Y9X8_RHIAP</name>
<reference evidence="2" key="1">
    <citation type="journal article" date="2016" name="Ticks Tick Borne Dis.">
        <title>De novo assembly and annotation of the salivary gland transcriptome of Rhipicephalus appendiculatus male and female ticks during blood feeding.</title>
        <authorList>
            <person name="de Castro M.H."/>
            <person name="de Klerk D."/>
            <person name="Pienaar R."/>
            <person name="Latif A.A."/>
            <person name="Rees D.J."/>
            <person name="Mans B.J."/>
        </authorList>
    </citation>
    <scope>NUCLEOTIDE SEQUENCE</scope>
    <source>
        <tissue evidence="2">Salivary glands</tissue>
    </source>
</reference>
<organism evidence="2">
    <name type="scientific">Rhipicephalus appendiculatus</name>
    <name type="common">Brown ear tick</name>
    <dbReference type="NCBI Taxonomy" id="34631"/>
    <lineage>
        <taxon>Eukaryota</taxon>
        <taxon>Metazoa</taxon>
        <taxon>Ecdysozoa</taxon>
        <taxon>Arthropoda</taxon>
        <taxon>Chelicerata</taxon>
        <taxon>Arachnida</taxon>
        <taxon>Acari</taxon>
        <taxon>Parasitiformes</taxon>
        <taxon>Ixodida</taxon>
        <taxon>Ixodoidea</taxon>
        <taxon>Ixodidae</taxon>
        <taxon>Rhipicephalinae</taxon>
        <taxon>Rhipicephalus</taxon>
        <taxon>Rhipicephalus</taxon>
    </lineage>
</organism>
<dbReference type="EMBL" id="GEDV01012443">
    <property type="protein sequence ID" value="JAP76114.1"/>
    <property type="molecule type" value="Transcribed_RNA"/>
</dbReference>
<feature type="compositionally biased region" description="Low complexity" evidence="1">
    <location>
        <begin position="1"/>
        <end position="13"/>
    </location>
</feature>
<evidence type="ECO:0000313" key="2">
    <source>
        <dbReference type="EMBL" id="JAP76114.1"/>
    </source>
</evidence>
<feature type="region of interest" description="Disordered" evidence="1">
    <location>
        <begin position="1"/>
        <end position="31"/>
    </location>
</feature>
<protein>
    <submittedName>
        <fullName evidence="2">Uncharacterized protein</fullName>
    </submittedName>
</protein>
<accession>A0A131Y9X8</accession>
<evidence type="ECO:0000256" key="1">
    <source>
        <dbReference type="SAM" id="MobiDB-lite"/>
    </source>
</evidence>
<proteinExistence type="predicted"/>